<feature type="compositionally biased region" description="Polar residues" evidence="1">
    <location>
        <begin position="317"/>
        <end position="328"/>
    </location>
</feature>
<evidence type="ECO:0000313" key="4">
    <source>
        <dbReference type="Proteomes" id="UP000039324"/>
    </source>
</evidence>
<dbReference type="PROSITE" id="PS50942">
    <property type="entry name" value="ENTH"/>
    <property type="match status" value="1"/>
</dbReference>
<dbReference type="AlphaFoldDB" id="A0A0G4IQN4"/>
<dbReference type="GO" id="GO:0048268">
    <property type="term" value="P:clathrin coat assembly"/>
    <property type="evidence" value="ECO:0007669"/>
    <property type="project" value="InterPro"/>
</dbReference>
<dbReference type="GO" id="GO:0000149">
    <property type="term" value="F:SNARE binding"/>
    <property type="evidence" value="ECO:0007669"/>
    <property type="project" value="TreeGrafter"/>
</dbReference>
<name>A0A0G4IQN4_PLABS</name>
<dbReference type="GO" id="GO:0072583">
    <property type="term" value="P:clathrin-dependent endocytosis"/>
    <property type="evidence" value="ECO:0007669"/>
    <property type="project" value="InterPro"/>
</dbReference>
<evidence type="ECO:0000259" key="2">
    <source>
        <dbReference type="PROSITE" id="PS50942"/>
    </source>
</evidence>
<dbReference type="GO" id="GO:0005905">
    <property type="term" value="C:clathrin-coated pit"/>
    <property type="evidence" value="ECO:0007669"/>
    <property type="project" value="TreeGrafter"/>
</dbReference>
<dbReference type="STRING" id="37360.A0A0G4IQN4"/>
<dbReference type="OMA" id="MVPIKEP"/>
<organism evidence="3 4">
    <name type="scientific">Plasmodiophora brassicae</name>
    <name type="common">Clubroot disease agent</name>
    <dbReference type="NCBI Taxonomy" id="37360"/>
    <lineage>
        <taxon>Eukaryota</taxon>
        <taxon>Sar</taxon>
        <taxon>Rhizaria</taxon>
        <taxon>Endomyxa</taxon>
        <taxon>Phytomyxea</taxon>
        <taxon>Plasmodiophorida</taxon>
        <taxon>Plasmodiophoridae</taxon>
        <taxon>Plasmodiophora</taxon>
    </lineage>
</organism>
<dbReference type="SUPFAM" id="SSF48464">
    <property type="entry name" value="ENTH/VHS domain"/>
    <property type="match status" value="1"/>
</dbReference>
<dbReference type="Pfam" id="PF07651">
    <property type="entry name" value="ANTH"/>
    <property type="match status" value="1"/>
</dbReference>
<dbReference type="PANTHER" id="PTHR22951:SF5">
    <property type="entry name" value="PHOSPHATIDYLINOSITOL-BINDING CLATHRIN ASSEMBLY PROTEIN LAP"/>
    <property type="match status" value="1"/>
</dbReference>
<feature type="non-terminal residue" evidence="3">
    <location>
        <position position="1"/>
    </location>
</feature>
<dbReference type="SMART" id="SM00273">
    <property type="entry name" value="ENTH"/>
    <property type="match status" value="1"/>
</dbReference>
<dbReference type="InterPro" id="IPR008942">
    <property type="entry name" value="ENTH_VHS"/>
</dbReference>
<dbReference type="InterPro" id="IPR011417">
    <property type="entry name" value="ANTH_dom"/>
</dbReference>
<dbReference type="GO" id="GO:0005545">
    <property type="term" value="F:1-phosphatidylinositol binding"/>
    <property type="evidence" value="ECO:0007669"/>
    <property type="project" value="TreeGrafter"/>
</dbReference>
<dbReference type="OrthoDB" id="44015at2759"/>
<dbReference type="PANTHER" id="PTHR22951">
    <property type="entry name" value="CLATHRIN ASSEMBLY PROTEIN"/>
    <property type="match status" value="1"/>
</dbReference>
<feature type="region of interest" description="Disordered" evidence="1">
    <location>
        <begin position="299"/>
        <end position="411"/>
    </location>
</feature>
<reference evidence="3 4" key="1">
    <citation type="submission" date="2015-02" db="EMBL/GenBank/DDBJ databases">
        <authorList>
            <person name="Chooi Y.-H."/>
        </authorList>
    </citation>
    <scope>NUCLEOTIDE SEQUENCE [LARGE SCALE GENOMIC DNA]</scope>
    <source>
        <strain evidence="3">E3</strain>
    </source>
</reference>
<feature type="compositionally biased region" description="Polar residues" evidence="1">
    <location>
        <begin position="370"/>
        <end position="391"/>
    </location>
</feature>
<dbReference type="InterPro" id="IPR013809">
    <property type="entry name" value="ENTH"/>
</dbReference>
<proteinExistence type="predicted"/>
<dbReference type="EMBL" id="CDSF01000079">
    <property type="protein sequence ID" value="CEO97484.1"/>
    <property type="molecule type" value="Genomic_DNA"/>
</dbReference>
<dbReference type="GO" id="GO:0005546">
    <property type="term" value="F:phosphatidylinositol-4,5-bisphosphate binding"/>
    <property type="evidence" value="ECO:0007669"/>
    <property type="project" value="TreeGrafter"/>
</dbReference>
<feature type="compositionally biased region" description="Basic and acidic residues" evidence="1">
    <location>
        <begin position="299"/>
        <end position="315"/>
    </location>
</feature>
<sequence>LSVSDGKGQQRDRPLRGAMIKAVATYGLRQHDKDIVKATWNDDTPTGEELIQSLIDYSSRSARHGLAGAIRQRITPQSPWKVVLKALSLVHRLIRDGDESFLQDALHCHRMLALDDYCESSTQEGVGQSSFIGQYARFLSQKLDMYNELNYVLERRFKDNSSSAMEWIGSLPLTEIQRTFGLVFTAMERLVDCEVYVMYDDIHPIARKTLVMLLKDSLRFYSFLTISIFQLIDQVNTFDNLVCAWMSEQLDRFSKLNVRYKSWSHKLCALKLINETFLPNFDTIPASVIANVKTLLSAKAHERRTSSKPEKDRSRSASRTPKTTTASDQIAFVVPPSPTSTRTRKSKGQQQQGQPTPHKHEVDLLGLDSMFQSAAQLAPSNAQPNGISNPFQLDDRKTQPYYTGDFNDFNQ</sequence>
<dbReference type="InterPro" id="IPR045192">
    <property type="entry name" value="AP180-like"/>
</dbReference>
<dbReference type="GO" id="GO:0030136">
    <property type="term" value="C:clathrin-coated vesicle"/>
    <property type="evidence" value="ECO:0007669"/>
    <property type="project" value="TreeGrafter"/>
</dbReference>
<evidence type="ECO:0000256" key="1">
    <source>
        <dbReference type="SAM" id="MobiDB-lite"/>
    </source>
</evidence>
<dbReference type="GO" id="GO:0032050">
    <property type="term" value="F:clathrin heavy chain binding"/>
    <property type="evidence" value="ECO:0007669"/>
    <property type="project" value="TreeGrafter"/>
</dbReference>
<accession>A0A0G4IQN4</accession>
<dbReference type="Gene3D" id="1.25.40.90">
    <property type="match status" value="1"/>
</dbReference>
<dbReference type="Proteomes" id="UP000039324">
    <property type="component" value="Unassembled WGS sequence"/>
</dbReference>
<gene>
    <name evidence="3" type="ORF">PBRA_000829</name>
</gene>
<feature type="domain" description="ENTH" evidence="2">
    <location>
        <begin position="23"/>
        <end position="153"/>
    </location>
</feature>
<evidence type="ECO:0000313" key="3">
    <source>
        <dbReference type="EMBL" id="CEO97484.1"/>
    </source>
</evidence>
<dbReference type="GO" id="GO:0006900">
    <property type="term" value="P:vesicle budding from membrane"/>
    <property type="evidence" value="ECO:0007669"/>
    <property type="project" value="TreeGrafter"/>
</dbReference>
<keyword evidence="4" id="KW-1185">Reference proteome</keyword>
<protein>
    <recommendedName>
        <fullName evidence="2">ENTH domain-containing protein</fullName>
    </recommendedName>
</protein>